<dbReference type="AlphaFoldDB" id="A0A7T0BUF5"/>
<keyword evidence="1" id="KW-1133">Transmembrane helix</keyword>
<dbReference type="KEGG" id="nli:G3M70_04385"/>
<evidence type="ECO:0000313" key="2">
    <source>
        <dbReference type="EMBL" id="QPJ61165.1"/>
    </source>
</evidence>
<reference evidence="2 3" key="1">
    <citation type="submission" date="2020-02" db="EMBL/GenBank/DDBJ databases">
        <title>Genomic and physiological characterization of two novel Nitrospinaceae genera.</title>
        <authorList>
            <person name="Mueller A.J."/>
            <person name="Jung M.-Y."/>
            <person name="Strachan C.R."/>
            <person name="Herbold C.W."/>
            <person name="Kirkegaard R.H."/>
            <person name="Daims H."/>
        </authorList>
    </citation>
    <scope>NUCLEOTIDE SEQUENCE [LARGE SCALE GENOMIC DNA]</scope>
    <source>
        <strain evidence="2">EB</strain>
    </source>
</reference>
<proteinExistence type="predicted"/>
<accession>A0A7T0BUF5</accession>
<keyword evidence="1" id="KW-0812">Transmembrane</keyword>
<organism evidence="2 3">
    <name type="scientific">Candidatus Nitronauta litoralis</name>
    <dbReference type="NCBI Taxonomy" id="2705533"/>
    <lineage>
        <taxon>Bacteria</taxon>
        <taxon>Pseudomonadati</taxon>
        <taxon>Nitrospinota/Tectimicrobiota group</taxon>
        <taxon>Nitrospinota</taxon>
        <taxon>Nitrospinia</taxon>
        <taxon>Nitrospinales</taxon>
        <taxon>Nitrospinaceae</taxon>
        <taxon>Candidatus Nitronauta</taxon>
    </lineage>
</organism>
<feature type="transmembrane region" description="Helical" evidence="1">
    <location>
        <begin position="50"/>
        <end position="69"/>
    </location>
</feature>
<protein>
    <submittedName>
        <fullName evidence="2">Uncharacterized protein</fullName>
    </submittedName>
</protein>
<evidence type="ECO:0000256" key="1">
    <source>
        <dbReference type="SAM" id="Phobius"/>
    </source>
</evidence>
<evidence type="ECO:0000313" key="3">
    <source>
        <dbReference type="Proteomes" id="UP000594688"/>
    </source>
</evidence>
<gene>
    <name evidence="2" type="ORF">G3M70_04385</name>
</gene>
<dbReference type="EMBL" id="CP048685">
    <property type="protein sequence ID" value="QPJ61165.1"/>
    <property type="molecule type" value="Genomic_DNA"/>
</dbReference>
<feature type="transmembrane region" description="Helical" evidence="1">
    <location>
        <begin position="25"/>
        <end position="44"/>
    </location>
</feature>
<name>A0A7T0BUF5_9BACT</name>
<keyword evidence="1" id="KW-0472">Membrane</keyword>
<dbReference type="Proteomes" id="UP000594688">
    <property type="component" value="Chromosome"/>
</dbReference>
<sequence length="209" mass="23676">MALETEYKNPEVVLTIAASDQQLDYVRYIKCAGLIMIAVFIAFFSGTESLLLSLSVVVLLIALILLILNRPEITMDNIKKTIRINGKRDGSQTAQFPPNMVDKIRVRTRTAKASRWSRKPKISEGPGKKGKRHLDTWYYSQLFLKEPKGKRKSSKARIIETFELEDIVEAHYMAQLISSFTGAKAFDIQGKVLPSTKSHIPTKYLKQTD</sequence>